<dbReference type="InterPro" id="IPR045076">
    <property type="entry name" value="MutS"/>
</dbReference>
<dbReference type="AlphaFoldDB" id="A0AAP0K791"/>
<evidence type="ECO:0000256" key="3">
    <source>
        <dbReference type="ARBA" id="ARBA00022801"/>
    </source>
</evidence>
<feature type="coiled-coil region" evidence="7">
    <location>
        <begin position="206"/>
        <end position="233"/>
    </location>
</feature>
<keyword evidence="2" id="KW-0547">Nucleotide-binding</keyword>
<dbReference type="GO" id="GO:0006298">
    <property type="term" value="P:mismatch repair"/>
    <property type="evidence" value="ECO:0007669"/>
    <property type="project" value="InterPro"/>
</dbReference>
<dbReference type="GO" id="GO:0045910">
    <property type="term" value="P:negative regulation of DNA recombination"/>
    <property type="evidence" value="ECO:0007669"/>
    <property type="project" value="InterPro"/>
</dbReference>
<evidence type="ECO:0000256" key="6">
    <source>
        <dbReference type="ARBA" id="ARBA00023125"/>
    </source>
</evidence>
<name>A0AAP0K791_9MAGN</name>
<evidence type="ECO:0000313" key="9">
    <source>
        <dbReference type="EMBL" id="KAK9145937.1"/>
    </source>
</evidence>
<dbReference type="GO" id="GO:0019843">
    <property type="term" value="F:rRNA binding"/>
    <property type="evidence" value="ECO:0007669"/>
    <property type="project" value="UniProtKB-KW"/>
</dbReference>
<dbReference type="Pfam" id="PF20297">
    <property type="entry name" value="MSSS"/>
    <property type="match status" value="1"/>
</dbReference>
<dbReference type="PANTHER" id="PTHR48466:SF2">
    <property type="entry name" value="OS10G0509000 PROTEIN"/>
    <property type="match status" value="1"/>
</dbReference>
<dbReference type="InterPro" id="IPR007696">
    <property type="entry name" value="DNA_mismatch_repair_MutS_core"/>
</dbReference>
<dbReference type="Gene3D" id="3.40.50.300">
    <property type="entry name" value="P-loop containing nucleotide triphosphate hydrolases"/>
    <property type="match status" value="1"/>
</dbReference>
<dbReference type="SUPFAM" id="SSF52540">
    <property type="entry name" value="P-loop containing nucleoside triphosphate hydrolases"/>
    <property type="match status" value="1"/>
</dbReference>
<evidence type="ECO:0000256" key="5">
    <source>
        <dbReference type="ARBA" id="ARBA00022884"/>
    </source>
</evidence>
<dbReference type="GO" id="GO:0005524">
    <property type="term" value="F:ATP binding"/>
    <property type="evidence" value="ECO:0007669"/>
    <property type="project" value="UniProtKB-KW"/>
</dbReference>
<dbReference type="FunFam" id="3.40.50.300:FF:000830">
    <property type="entry name" value="Endonuclease MutS2"/>
    <property type="match status" value="1"/>
</dbReference>
<proteinExistence type="predicted"/>
<dbReference type="InterPro" id="IPR046893">
    <property type="entry name" value="MSSS"/>
</dbReference>
<evidence type="ECO:0000256" key="2">
    <source>
        <dbReference type="ARBA" id="ARBA00022741"/>
    </source>
</evidence>
<evidence type="ECO:0000259" key="8">
    <source>
        <dbReference type="PROSITE" id="PS00486"/>
    </source>
</evidence>
<dbReference type="InterPro" id="IPR000432">
    <property type="entry name" value="DNA_mismatch_repair_MutS_C"/>
</dbReference>
<keyword evidence="3" id="KW-0378">Hydrolase</keyword>
<feature type="domain" description="DNA mismatch repair proteins mutS family" evidence="8">
    <location>
        <begin position="548"/>
        <end position="564"/>
    </location>
</feature>
<comment type="caution">
    <text evidence="9">The sequence shown here is derived from an EMBL/GenBank/DDBJ whole genome shotgun (WGS) entry which is preliminary data.</text>
</comment>
<dbReference type="PANTHER" id="PTHR48466">
    <property type="entry name" value="OS10G0509000 PROTEIN-RELATED"/>
    <property type="match status" value="1"/>
</dbReference>
<dbReference type="SMART" id="SM00533">
    <property type="entry name" value="MUTSd"/>
    <property type="match status" value="1"/>
</dbReference>
<sequence>MASSASLIFNPIVIFSATPSRSFRFRIIKTKASLKALESNSSDLAQNKSTIHLDSLRVLEWEKVCDSVASFAGTSLGKEALKEQLWLLNRSYEESKRLLAETSAAVEVFKFGGCGMEFKAIDVELVKSAIGHASRGLPVEGSEALVVASLLQLSQALQSNLRAAFKEDTDSYNRFMPLTEWIMDLITNQALVKSIEQVVDEDGCVKDSASSNLKRYRDQVRTLETKLFHLLDNTIRNEINGSSSMEVGNIDGRWCIKSRFDQITSINGLLMSSGSGVGSLLEPFSAIPLNNELQQAKALVAKAEEEVLLKLTEKIQTNLDGIELSLKTIVQLDVVAARAKYSLQFGGTYPDLFLAEDDAGVLTVNSCSPSGGTSKASLSYQTQREWVLYLPKAYHPLLLQQHRQNLQQAKKDITNARAEIRRRKVQGEAMDLKGNSDTDLRLLEMKVSKLKESHPIPVDFFIGSRTRVLIITGPNTGGKTICLKTVGLAAMMAKSGLYVLSSEPVRIPWFDSIFADIGDEQSLSQSLSTFSGHLRQISAIQARSTSKSLVLLDEVGAGTNPLEGAALGMSVLESFAEFGACLTIATTHHGELKTLKYSNDAFENACMEFDEANLKPTYRILWGIPGRSNAINIAKRLGLPKIIIDGALLLYGTASSEINEVIVDMERFKQDMGEHIVEAQNYLNMSRGLYEKLLLVEQKIEENRITQRYKMMNELSEASGLARSLIHQRLRQARELPVERSQNTKKHSNLHTTAKSKLQAAQAAPIYPANDGKFNVEKPPTSGIIYHFNEKPVQIPKIGDLVYISSLATKATVLKVEASKDEVTVQARNMKLKLKLSDIQR</sequence>
<keyword evidence="6" id="KW-0238">DNA-binding</keyword>
<dbReference type="PROSITE" id="PS00486">
    <property type="entry name" value="DNA_MISMATCH_REPAIR_2"/>
    <property type="match status" value="1"/>
</dbReference>
<keyword evidence="10" id="KW-1185">Reference proteome</keyword>
<dbReference type="InterPro" id="IPR005747">
    <property type="entry name" value="MutS2"/>
</dbReference>
<reference evidence="9 10" key="1">
    <citation type="submission" date="2024-01" db="EMBL/GenBank/DDBJ databases">
        <title>Genome assemblies of Stephania.</title>
        <authorList>
            <person name="Yang L."/>
        </authorList>
    </citation>
    <scope>NUCLEOTIDE SEQUENCE [LARGE SCALE GENOMIC DNA]</scope>
    <source>
        <strain evidence="9">QJT</strain>
        <tissue evidence="9">Leaf</tissue>
    </source>
</reference>
<accession>A0AAP0K791</accession>
<keyword evidence="5" id="KW-0694">RNA-binding</keyword>
<feature type="coiled-coil region" evidence="7">
    <location>
        <begin position="399"/>
        <end position="426"/>
    </location>
</feature>
<dbReference type="EMBL" id="JBBNAE010000002">
    <property type="protein sequence ID" value="KAK9145937.1"/>
    <property type="molecule type" value="Genomic_DNA"/>
</dbReference>
<dbReference type="InterPro" id="IPR027417">
    <property type="entry name" value="P-loop_NTPase"/>
</dbReference>
<dbReference type="SMART" id="SM00534">
    <property type="entry name" value="MUTSac"/>
    <property type="match status" value="1"/>
</dbReference>
<dbReference type="GO" id="GO:0140664">
    <property type="term" value="F:ATP-dependent DNA damage sensor activity"/>
    <property type="evidence" value="ECO:0007669"/>
    <property type="project" value="InterPro"/>
</dbReference>
<dbReference type="Proteomes" id="UP001417504">
    <property type="component" value="Unassembled WGS sequence"/>
</dbReference>
<dbReference type="GO" id="GO:0030983">
    <property type="term" value="F:mismatched DNA binding"/>
    <property type="evidence" value="ECO:0007669"/>
    <property type="project" value="InterPro"/>
</dbReference>
<dbReference type="PIRSF" id="PIRSF005814">
    <property type="entry name" value="MutS_YshD"/>
    <property type="match status" value="1"/>
</dbReference>
<dbReference type="Pfam" id="PF00488">
    <property type="entry name" value="MutS_V"/>
    <property type="match status" value="1"/>
</dbReference>
<keyword evidence="4" id="KW-0067">ATP-binding</keyword>
<organism evidence="9 10">
    <name type="scientific">Stephania japonica</name>
    <dbReference type="NCBI Taxonomy" id="461633"/>
    <lineage>
        <taxon>Eukaryota</taxon>
        <taxon>Viridiplantae</taxon>
        <taxon>Streptophyta</taxon>
        <taxon>Embryophyta</taxon>
        <taxon>Tracheophyta</taxon>
        <taxon>Spermatophyta</taxon>
        <taxon>Magnoliopsida</taxon>
        <taxon>Ranunculales</taxon>
        <taxon>Menispermaceae</taxon>
        <taxon>Menispermoideae</taxon>
        <taxon>Cissampelideae</taxon>
        <taxon>Stephania</taxon>
    </lineage>
</organism>
<dbReference type="GO" id="GO:0016887">
    <property type="term" value="F:ATP hydrolysis activity"/>
    <property type="evidence" value="ECO:0007669"/>
    <property type="project" value="InterPro"/>
</dbReference>
<dbReference type="GO" id="GO:0004519">
    <property type="term" value="F:endonuclease activity"/>
    <property type="evidence" value="ECO:0007669"/>
    <property type="project" value="InterPro"/>
</dbReference>
<protein>
    <recommendedName>
        <fullName evidence="8">DNA mismatch repair proteins mutS family domain-containing protein</fullName>
    </recommendedName>
</protein>
<gene>
    <name evidence="9" type="ORF">Sjap_005840</name>
</gene>
<evidence type="ECO:0000256" key="4">
    <source>
        <dbReference type="ARBA" id="ARBA00022840"/>
    </source>
</evidence>
<keyword evidence="7" id="KW-0175">Coiled coil</keyword>
<evidence type="ECO:0000313" key="10">
    <source>
        <dbReference type="Proteomes" id="UP001417504"/>
    </source>
</evidence>
<evidence type="ECO:0000256" key="7">
    <source>
        <dbReference type="SAM" id="Coils"/>
    </source>
</evidence>
<dbReference type="InterPro" id="IPR036187">
    <property type="entry name" value="DNA_mismatch_repair_MutS_sf"/>
</dbReference>
<dbReference type="SUPFAM" id="SSF48334">
    <property type="entry name" value="DNA repair protein MutS, domain III"/>
    <property type="match status" value="1"/>
</dbReference>
<keyword evidence="1" id="KW-0699">rRNA-binding</keyword>
<evidence type="ECO:0000256" key="1">
    <source>
        <dbReference type="ARBA" id="ARBA00022730"/>
    </source>
</evidence>